<feature type="transmembrane region" description="Helical" evidence="9">
    <location>
        <begin position="425"/>
        <end position="445"/>
    </location>
</feature>
<evidence type="ECO:0000313" key="11">
    <source>
        <dbReference type="Proteomes" id="UP000254123"/>
    </source>
</evidence>
<feature type="transmembrane region" description="Helical" evidence="9">
    <location>
        <begin position="171"/>
        <end position="190"/>
    </location>
</feature>
<comment type="subcellular location">
    <subcellularLocation>
        <location evidence="1">Cell membrane</location>
        <topology evidence="1">Multi-pass membrane protein</topology>
    </subcellularLocation>
</comment>
<keyword evidence="5 9" id="KW-0812">Transmembrane</keyword>
<dbReference type="InterPro" id="IPR000060">
    <property type="entry name" value="BCCT_transptr"/>
</dbReference>
<feature type="transmembrane region" description="Helical" evidence="9">
    <location>
        <begin position="38"/>
        <end position="55"/>
    </location>
</feature>
<evidence type="ECO:0000256" key="6">
    <source>
        <dbReference type="ARBA" id="ARBA00022989"/>
    </source>
</evidence>
<comment type="similarity">
    <text evidence="2">Belongs to the BCCT transporter (TC 2.A.15) family.</text>
</comment>
<organism evidence="10 11">
    <name type="scientific">Psychrobacter phenylpyruvicus</name>
    <dbReference type="NCBI Taxonomy" id="29432"/>
    <lineage>
        <taxon>Bacteria</taxon>
        <taxon>Pseudomonadati</taxon>
        <taxon>Pseudomonadota</taxon>
        <taxon>Gammaproteobacteria</taxon>
        <taxon>Moraxellales</taxon>
        <taxon>Moraxellaceae</taxon>
        <taxon>Psychrobacter</taxon>
    </lineage>
</organism>
<dbReference type="Proteomes" id="UP000254123">
    <property type="component" value="Unassembled WGS sequence"/>
</dbReference>
<feature type="transmembrane region" description="Helical" evidence="9">
    <location>
        <begin position="493"/>
        <end position="514"/>
    </location>
</feature>
<feature type="transmembrane region" description="Helical" evidence="9">
    <location>
        <begin position="75"/>
        <end position="95"/>
    </location>
</feature>
<dbReference type="GO" id="GO:0022857">
    <property type="term" value="F:transmembrane transporter activity"/>
    <property type="evidence" value="ECO:0007669"/>
    <property type="project" value="InterPro"/>
</dbReference>
<evidence type="ECO:0000256" key="3">
    <source>
        <dbReference type="ARBA" id="ARBA00022448"/>
    </source>
</evidence>
<feature type="transmembrane region" description="Helical" evidence="9">
    <location>
        <begin position="466"/>
        <end position="487"/>
    </location>
</feature>
<dbReference type="PANTHER" id="PTHR30047">
    <property type="entry name" value="HIGH-AFFINITY CHOLINE TRANSPORT PROTEIN-RELATED"/>
    <property type="match status" value="1"/>
</dbReference>
<accession>A0A379LLS4</accession>
<dbReference type="EMBL" id="UGVC01000001">
    <property type="protein sequence ID" value="SUD90732.1"/>
    <property type="molecule type" value="Genomic_DNA"/>
</dbReference>
<reference evidence="10 11" key="1">
    <citation type="submission" date="2018-06" db="EMBL/GenBank/DDBJ databases">
        <authorList>
            <consortium name="Pathogen Informatics"/>
            <person name="Doyle S."/>
        </authorList>
    </citation>
    <scope>NUCLEOTIDE SEQUENCE [LARGE SCALE GENOMIC DNA]</scope>
    <source>
        <strain evidence="10 11">NCTC10526</strain>
    </source>
</reference>
<keyword evidence="6 9" id="KW-1133">Transmembrane helix</keyword>
<sequence>MANMDIIPGTETGLESNSNKIPHPQLESKDTLGLKNPALWYSGGFIILFVLMAIFNQQYLAQVVEVGFNWSVKFFGPFWQILLMATFVIAMAVSAGRTGRVILGNMAEPEMDSFKWMAILFCTLLAGGGVFWAAAEPMAHFASPPPLFAETTDIQQRAVNALSQSFMHWGFLAWAIVGSLSAIVIMHLHYDKGLPLKPRTFLYPVFGKRVLTGQTGAIIDACCIIAVAAGTIGPIGFLGLQISYALNALYGIPDTFITQAIIIVLAIVLYTISAISGLSRGMQFLSRVNVILASGLMLFILVFGPSSFIINGYIQGVGNMVNNFIPMATFRGDEGWLSWWTVFFWGWFLGYGPMMAIFIARISRGRTIRQLITTVCIIAPLATCFWFTIVGGSGLAFEIANPGSVSAAFEGFNFPGALLAITQQLPFPTVMSILFLILTTIFIITTGDSMTYTISVVISGEREPNALIRTFWGVMMGMTAIVLISIGSGGVTALQSFIVITAVPVSFIMLPSLWNGPQIAKQMAKEQDLYRPNSLIIAKPVVPAVVESEVVAGSLEPKAIIKEKQS</sequence>
<gene>
    <name evidence="10" type="primary">betP_3</name>
    <name evidence="10" type="ORF">NCTC10526_01075</name>
</gene>
<feature type="transmembrane region" description="Helical" evidence="9">
    <location>
        <begin position="371"/>
        <end position="397"/>
    </location>
</feature>
<evidence type="ECO:0000256" key="9">
    <source>
        <dbReference type="SAM" id="Phobius"/>
    </source>
</evidence>
<evidence type="ECO:0000256" key="2">
    <source>
        <dbReference type="ARBA" id="ARBA00005658"/>
    </source>
</evidence>
<evidence type="ECO:0000256" key="4">
    <source>
        <dbReference type="ARBA" id="ARBA00022475"/>
    </source>
</evidence>
<proteinExistence type="inferred from homology"/>
<feature type="transmembrane region" description="Helical" evidence="9">
    <location>
        <begin position="290"/>
        <end position="314"/>
    </location>
</feature>
<feature type="transmembrane region" description="Helical" evidence="9">
    <location>
        <begin position="218"/>
        <end position="244"/>
    </location>
</feature>
<evidence type="ECO:0000313" key="10">
    <source>
        <dbReference type="EMBL" id="SUD90732.1"/>
    </source>
</evidence>
<dbReference type="PANTHER" id="PTHR30047:SF7">
    <property type="entry name" value="HIGH-AFFINITY CHOLINE TRANSPORT PROTEIN"/>
    <property type="match status" value="1"/>
</dbReference>
<protein>
    <submittedName>
        <fullName evidence="10">Glycine betaine transporter BetP</fullName>
    </submittedName>
</protein>
<feature type="region of interest" description="Disordered" evidence="8">
    <location>
        <begin position="1"/>
        <end position="21"/>
    </location>
</feature>
<evidence type="ECO:0000256" key="5">
    <source>
        <dbReference type="ARBA" id="ARBA00022692"/>
    </source>
</evidence>
<dbReference type="Pfam" id="PF02028">
    <property type="entry name" value="BCCT"/>
    <property type="match status" value="1"/>
</dbReference>
<evidence type="ECO:0000256" key="1">
    <source>
        <dbReference type="ARBA" id="ARBA00004651"/>
    </source>
</evidence>
<keyword evidence="4" id="KW-1003">Cell membrane</keyword>
<evidence type="ECO:0000256" key="7">
    <source>
        <dbReference type="ARBA" id="ARBA00023136"/>
    </source>
</evidence>
<dbReference type="GO" id="GO:0005886">
    <property type="term" value="C:plasma membrane"/>
    <property type="evidence" value="ECO:0007669"/>
    <property type="project" value="UniProtKB-SubCell"/>
</dbReference>
<dbReference type="AlphaFoldDB" id="A0A379LLS4"/>
<dbReference type="STRING" id="1123034.GCA_000685805_01410"/>
<keyword evidence="11" id="KW-1185">Reference proteome</keyword>
<feature type="transmembrane region" description="Helical" evidence="9">
    <location>
        <begin position="337"/>
        <end position="359"/>
    </location>
</feature>
<evidence type="ECO:0000256" key="8">
    <source>
        <dbReference type="SAM" id="MobiDB-lite"/>
    </source>
</evidence>
<feature type="transmembrane region" description="Helical" evidence="9">
    <location>
        <begin position="116"/>
        <end position="135"/>
    </location>
</feature>
<name>A0A379LLS4_9GAMM</name>
<feature type="transmembrane region" description="Helical" evidence="9">
    <location>
        <begin position="256"/>
        <end position="278"/>
    </location>
</feature>
<keyword evidence="7 9" id="KW-0472">Membrane</keyword>
<keyword evidence="3" id="KW-0813">Transport</keyword>